<reference evidence="2 3" key="1">
    <citation type="submission" date="2024-11" db="EMBL/GenBank/DDBJ databases">
        <title>Adaptive evolution of stress response genes in parasites aligns with host niche diversity.</title>
        <authorList>
            <person name="Hahn C."/>
            <person name="Resl P."/>
        </authorList>
    </citation>
    <scope>NUCLEOTIDE SEQUENCE [LARGE SCALE GENOMIC DNA]</scope>
    <source>
        <strain evidence="2">EGGRZ-B1_66</strain>
        <tissue evidence="2">Body</tissue>
    </source>
</reference>
<evidence type="ECO:0000313" key="2">
    <source>
        <dbReference type="EMBL" id="KAL3312196.1"/>
    </source>
</evidence>
<dbReference type="InterPro" id="IPR032197">
    <property type="entry name" value="Atg7_N"/>
</dbReference>
<dbReference type="EMBL" id="JBJKFK010001806">
    <property type="protein sequence ID" value="KAL3312196.1"/>
    <property type="molecule type" value="Genomic_DNA"/>
</dbReference>
<dbReference type="AlphaFoldDB" id="A0ABD2PXQ7"/>
<dbReference type="InterPro" id="IPR042523">
    <property type="entry name" value="Atg7_N_2"/>
</dbReference>
<dbReference type="Gene3D" id="3.40.140.100">
    <property type="entry name" value="Ubiquitin-like modifier-activating enzyme ATG7 C-terminal domain"/>
    <property type="match status" value="1"/>
</dbReference>
<dbReference type="Proteomes" id="UP001626550">
    <property type="component" value="Unassembled WGS sequence"/>
</dbReference>
<accession>A0ABD2PXQ7</accession>
<name>A0ABD2PXQ7_9PLAT</name>
<sequence length="63" mass="7352">MRINSILSPFFVLRKSSNGLNLMPFDQFTFDKEELFLVFCDPSTSDRYPGWPLRNQLYALSST</sequence>
<evidence type="ECO:0000259" key="1">
    <source>
        <dbReference type="Pfam" id="PF16420"/>
    </source>
</evidence>
<feature type="domain" description="Ubiquitin-like modifier-activating enzyme Atg7 N-terminal" evidence="1">
    <location>
        <begin position="10"/>
        <end position="61"/>
    </location>
</feature>
<proteinExistence type="predicted"/>
<keyword evidence="3" id="KW-1185">Reference proteome</keyword>
<comment type="caution">
    <text evidence="2">The sequence shown here is derived from an EMBL/GenBank/DDBJ whole genome shotgun (WGS) entry which is preliminary data.</text>
</comment>
<protein>
    <recommendedName>
        <fullName evidence="1">Ubiquitin-like modifier-activating enzyme Atg7 N-terminal domain-containing protein</fullName>
    </recommendedName>
</protein>
<organism evidence="2 3">
    <name type="scientific">Cichlidogyrus casuarinus</name>
    <dbReference type="NCBI Taxonomy" id="1844966"/>
    <lineage>
        <taxon>Eukaryota</taxon>
        <taxon>Metazoa</taxon>
        <taxon>Spiralia</taxon>
        <taxon>Lophotrochozoa</taxon>
        <taxon>Platyhelminthes</taxon>
        <taxon>Monogenea</taxon>
        <taxon>Monopisthocotylea</taxon>
        <taxon>Dactylogyridea</taxon>
        <taxon>Ancyrocephalidae</taxon>
        <taxon>Cichlidogyrus</taxon>
    </lineage>
</organism>
<dbReference type="Pfam" id="PF16420">
    <property type="entry name" value="ATG7_N"/>
    <property type="match status" value="1"/>
</dbReference>
<gene>
    <name evidence="2" type="ORF">Ciccas_009214</name>
</gene>
<evidence type="ECO:0000313" key="3">
    <source>
        <dbReference type="Proteomes" id="UP001626550"/>
    </source>
</evidence>